<dbReference type="RefSeq" id="WP_181462219.1">
    <property type="nucleotide sequence ID" value="NZ_CP059275.1"/>
</dbReference>
<dbReference type="Proteomes" id="UP000510868">
    <property type="component" value="Chromosome"/>
</dbReference>
<name>A0A7L6BFR5_LIMRT</name>
<organism evidence="2 3">
    <name type="scientific">Limosilactobacillus reuteri</name>
    <name type="common">Lactobacillus reuteri</name>
    <dbReference type="NCBI Taxonomy" id="1598"/>
    <lineage>
        <taxon>Bacteria</taxon>
        <taxon>Bacillati</taxon>
        <taxon>Bacillota</taxon>
        <taxon>Bacilli</taxon>
        <taxon>Lactobacillales</taxon>
        <taxon>Lactobacillaceae</taxon>
        <taxon>Limosilactobacillus</taxon>
    </lineage>
</organism>
<proteinExistence type="predicted"/>
<keyword evidence="1" id="KW-0472">Membrane</keyword>
<feature type="transmembrane region" description="Helical" evidence="1">
    <location>
        <begin position="22"/>
        <end position="40"/>
    </location>
</feature>
<evidence type="ECO:0000313" key="3">
    <source>
        <dbReference type="Proteomes" id="UP000510868"/>
    </source>
</evidence>
<protein>
    <submittedName>
        <fullName evidence="2">Uncharacterized protein</fullName>
    </submittedName>
</protein>
<keyword evidence="1" id="KW-1133">Transmembrane helix</keyword>
<accession>A0A7L6BFR5</accession>
<sequence length="182" mass="21175">MIVLETIHHINVTYNLGNLADWLSAIATLAAVFVSLYLANRKPKPFLVIKSAYFPEEKDKKMPDGVVFKGVKEHIVVLIENDNDYPVAMVPQNHHKILKPVFGINENTLYIAGGNAKRKTRSMEIEALDNLIWKQFKIRDIYSNAVYRFRFIKKDDEWIILYPLRLKNYIEVIRCIVSKIKN</sequence>
<evidence type="ECO:0000256" key="1">
    <source>
        <dbReference type="SAM" id="Phobius"/>
    </source>
</evidence>
<gene>
    <name evidence="2" type="ORF">HHK02_06940</name>
</gene>
<dbReference type="EMBL" id="CP059275">
    <property type="protein sequence ID" value="QLQ60958.1"/>
    <property type="molecule type" value="Genomic_DNA"/>
</dbReference>
<evidence type="ECO:0000313" key="2">
    <source>
        <dbReference type="EMBL" id="QLQ60958.1"/>
    </source>
</evidence>
<reference evidence="2 3" key="1">
    <citation type="submission" date="2020-07" db="EMBL/GenBank/DDBJ databases">
        <title>Genome sequence of Lactobacillus reuteri CNEI-KCA3 isolated from the faeces of a reared-broiler chicken, South-East Nigeria, reveals presence of CRISPR arrays.</title>
        <authorList>
            <person name="Anukam K.C."/>
            <person name="Ibezim C.N."/>
            <person name="BeecK W.V."/>
            <person name="Allonsius C."/>
            <person name="Broek M.D."/>
            <person name="Tuyaerts I."/>
            <person name="Attama A."/>
            <person name="Esimone C.O."/>
            <person name="Lebeer S."/>
        </authorList>
    </citation>
    <scope>NUCLEOTIDE SEQUENCE [LARGE SCALE GENOMIC DNA]</scope>
    <source>
        <strain evidence="2 3">CNEI-KCA3</strain>
    </source>
</reference>
<dbReference type="AlphaFoldDB" id="A0A7L6BFR5"/>
<keyword evidence="1" id="KW-0812">Transmembrane</keyword>